<dbReference type="SUPFAM" id="SSF48726">
    <property type="entry name" value="Immunoglobulin"/>
    <property type="match status" value="1"/>
</dbReference>
<reference evidence="2" key="1">
    <citation type="submission" date="2025-08" db="UniProtKB">
        <authorList>
            <consortium name="Ensembl"/>
        </authorList>
    </citation>
    <scope>IDENTIFICATION</scope>
</reference>
<accession>A0A8B9HIC7</accession>
<dbReference type="AlphaFoldDB" id="A0A8B9HIC7"/>
<dbReference type="InterPro" id="IPR013106">
    <property type="entry name" value="Ig_V-set"/>
</dbReference>
<evidence type="ECO:0000313" key="2">
    <source>
        <dbReference type="Ensembl" id="ENSAMXP00005013590.1"/>
    </source>
</evidence>
<protein>
    <recommendedName>
        <fullName evidence="1">Immunoglobulin domain-containing protein</fullName>
    </recommendedName>
</protein>
<dbReference type="Pfam" id="PF07686">
    <property type="entry name" value="V-set"/>
    <property type="match status" value="1"/>
</dbReference>
<dbReference type="Proteomes" id="UP000694621">
    <property type="component" value="Unplaced"/>
</dbReference>
<dbReference type="InterPro" id="IPR003599">
    <property type="entry name" value="Ig_sub"/>
</dbReference>
<feature type="domain" description="Immunoglobulin" evidence="1">
    <location>
        <begin position="39"/>
        <end position="143"/>
    </location>
</feature>
<dbReference type="InterPro" id="IPR036179">
    <property type="entry name" value="Ig-like_dom_sf"/>
</dbReference>
<dbReference type="Gene3D" id="2.60.40.10">
    <property type="entry name" value="Immunoglobulins"/>
    <property type="match status" value="1"/>
</dbReference>
<evidence type="ECO:0000313" key="3">
    <source>
        <dbReference type="Proteomes" id="UP000694621"/>
    </source>
</evidence>
<organism evidence="2 3">
    <name type="scientific">Astyanax mexicanus</name>
    <name type="common">Blind cave fish</name>
    <name type="synonym">Astyanax fasciatus mexicanus</name>
    <dbReference type="NCBI Taxonomy" id="7994"/>
    <lineage>
        <taxon>Eukaryota</taxon>
        <taxon>Metazoa</taxon>
        <taxon>Chordata</taxon>
        <taxon>Craniata</taxon>
        <taxon>Vertebrata</taxon>
        <taxon>Euteleostomi</taxon>
        <taxon>Actinopterygii</taxon>
        <taxon>Neopterygii</taxon>
        <taxon>Teleostei</taxon>
        <taxon>Ostariophysi</taxon>
        <taxon>Characiformes</taxon>
        <taxon>Characoidei</taxon>
        <taxon>Acestrorhamphidae</taxon>
        <taxon>Acestrorhamphinae</taxon>
        <taxon>Astyanax</taxon>
    </lineage>
</organism>
<name>A0A8B9HIC7_ASTMX</name>
<dbReference type="SMART" id="SM00409">
    <property type="entry name" value="IG"/>
    <property type="match status" value="1"/>
</dbReference>
<dbReference type="InterPro" id="IPR013783">
    <property type="entry name" value="Ig-like_fold"/>
</dbReference>
<proteinExistence type="predicted"/>
<dbReference type="Ensembl" id="ENSAMXT00005015062.1">
    <property type="protein sequence ID" value="ENSAMXP00005013590.1"/>
    <property type="gene ID" value="ENSAMXG00005007295.1"/>
</dbReference>
<sequence>NLVKLNWPIIPMHVQVQMLHPMNTFFCGHAFGSSVLQPESTVKVKPGSHASLECHILLDGPDVIFWMKFSPNNTPVCVATAKAFAVDMCVEFARQSRIKAIRNQKTFNLSFSSVEQTDAATYFCGMFNYGHVLFGNGSKLVLEEHADMKFGKCDLTFLLLNNKQYLYLFNTYIYLCSLV</sequence>
<evidence type="ECO:0000259" key="1">
    <source>
        <dbReference type="SMART" id="SM00409"/>
    </source>
</evidence>